<dbReference type="AlphaFoldDB" id="E2BXS4"/>
<gene>
    <name evidence="1" type="ORF">EAI_12435</name>
</gene>
<sequence>MGDLATLMFALNLEYLTSSFYASARTTPLDKITEDVENKGQVAPLMALTPPLVAPFMAPLMAPENIIEVEATASVGGDDA</sequence>
<proteinExistence type="predicted"/>
<evidence type="ECO:0000313" key="1">
    <source>
        <dbReference type="EMBL" id="EFN79481.1"/>
    </source>
</evidence>
<protein>
    <submittedName>
        <fullName evidence="1">Uncharacterized protein</fullName>
    </submittedName>
</protein>
<organism evidence="2">
    <name type="scientific">Harpegnathos saltator</name>
    <name type="common">Jerdon's jumping ant</name>
    <dbReference type="NCBI Taxonomy" id="610380"/>
    <lineage>
        <taxon>Eukaryota</taxon>
        <taxon>Metazoa</taxon>
        <taxon>Ecdysozoa</taxon>
        <taxon>Arthropoda</taxon>
        <taxon>Hexapoda</taxon>
        <taxon>Insecta</taxon>
        <taxon>Pterygota</taxon>
        <taxon>Neoptera</taxon>
        <taxon>Endopterygota</taxon>
        <taxon>Hymenoptera</taxon>
        <taxon>Apocrita</taxon>
        <taxon>Aculeata</taxon>
        <taxon>Formicoidea</taxon>
        <taxon>Formicidae</taxon>
        <taxon>Ponerinae</taxon>
        <taxon>Ponerini</taxon>
        <taxon>Harpegnathos</taxon>
    </lineage>
</organism>
<evidence type="ECO:0000313" key="2">
    <source>
        <dbReference type="Proteomes" id="UP000008237"/>
    </source>
</evidence>
<reference evidence="1 2" key="1">
    <citation type="journal article" date="2010" name="Science">
        <title>Genomic comparison of the ants Camponotus floridanus and Harpegnathos saltator.</title>
        <authorList>
            <person name="Bonasio R."/>
            <person name="Zhang G."/>
            <person name="Ye C."/>
            <person name="Mutti N.S."/>
            <person name="Fang X."/>
            <person name="Qin N."/>
            <person name="Donahue G."/>
            <person name="Yang P."/>
            <person name="Li Q."/>
            <person name="Li C."/>
            <person name="Zhang P."/>
            <person name="Huang Z."/>
            <person name="Berger S.L."/>
            <person name="Reinberg D."/>
            <person name="Wang J."/>
            <person name="Liebig J."/>
        </authorList>
    </citation>
    <scope>NUCLEOTIDE SEQUENCE [LARGE SCALE GENOMIC DNA]</scope>
    <source>
        <strain evidence="1 2">R22 G/1</strain>
    </source>
</reference>
<name>E2BXS4_HARSA</name>
<dbReference type="EMBL" id="GL451314">
    <property type="protein sequence ID" value="EFN79481.1"/>
    <property type="molecule type" value="Genomic_DNA"/>
</dbReference>
<dbReference type="Proteomes" id="UP000008237">
    <property type="component" value="Unassembled WGS sequence"/>
</dbReference>
<keyword evidence="2" id="KW-1185">Reference proteome</keyword>
<dbReference type="InParanoid" id="E2BXS4"/>
<accession>E2BXS4</accession>